<dbReference type="RefSeq" id="WP_227733842.1">
    <property type="nucleotide sequence ID" value="NZ_JAJEPV010000053.1"/>
</dbReference>
<dbReference type="GO" id="GO:0003677">
    <property type="term" value="F:DNA binding"/>
    <property type="evidence" value="ECO:0007669"/>
    <property type="project" value="UniProtKB-KW"/>
</dbReference>
<dbReference type="PANTHER" id="PTHR43133:SF8">
    <property type="entry name" value="RNA POLYMERASE SIGMA FACTOR HI_1459-RELATED"/>
    <property type="match status" value="1"/>
</dbReference>
<evidence type="ECO:0000256" key="6">
    <source>
        <dbReference type="SAM" id="Coils"/>
    </source>
</evidence>
<evidence type="ECO:0000313" key="9">
    <source>
        <dbReference type="Proteomes" id="UP001197795"/>
    </source>
</evidence>
<comment type="caution">
    <text evidence="8">The sequence shown here is derived from an EMBL/GenBank/DDBJ whole genome shotgun (WGS) entry which is preliminary data.</text>
</comment>
<dbReference type="Proteomes" id="UP001197795">
    <property type="component" value="Unassembled WGS sequence"/>
</dbReference>
<dbReference type="EMBL" id="JAJEPV010000053">
    <property type="protein sequence ID" value="MCC2121003.1"/>
    <property type="molecule type" value="Genomic_DNA"/>
</dbReference>
<evidence type="ECO:0000259" key="7">
    <source>
        <dbReference type="Pfam" id="PF04542"/>
    </source>
</evidence>
<dbReference type="SUPFAM" id="SSF88946">
    <property type="entry name" value="Sigma2 domain of RNA polymerase sigma factors"/>
    <property type="match status" value="1"/>
</dbReference>
<dbReference type="NCBIfam" id="TIGR02937">
    <property type="entry name" value="sigma70-ECF"/>
    <property type="match status" value="1"/>
</dbReference>
<name>A0AAE3D7X1_9FIRM</name>
<dbReference type="InterPro" id="IPR013324">
    <property type="entry name" value="RNA_pol_sigma_r3/r4-like"/>
</dbReference>
<dbReference type="InterPro" id="IPR039425">
    <property type="entry name" value="RNA_pol_sigma-70-like"/>
</dbReference>
<comment type="similarity">
    <text evidence="1">Belongs to the sigma-70 factor family. ECF subfamily.</text>
</comment>
<evidence type="ECO:0000256" key="4">
    <source>
        <dbReference type="ARBA" id="ARBA00023125"/>
    </source>
</evidence>
<keyword evidence="5" id="KW-0804">Transcription</keyword>
<dbReference type="AlphaFoldDB" id="A0AAE3D7X1"/>
<dbReference type="InterPro" id="IPR007627">
    <property type="entry name" value="RNA_pol_sigma70_r2"/>
</dbReference>
<dbReference type="InterPro" id="IPR014284">
    <property type="entry name" value="RNA_pol_sigma-70_dom"/>
</dbReference>
<protein>
    <submittedName>
        <fullName evidence="8">Sigma-70 family RNA polymerase sigma factor</fullName>
    </submittedName>
</protein>
<dbReference type="Pfam" id="PF04542">
    <property type="entry name" value="Sigma70_r2"/>
    <property type="match status" value="1"/>
</dbReference>
<keyword evidence="3" id="KW-0731">Sigma factor</keyword>
<keyword evidence="9" id="KW-1185">Reference proteome</keyword>
<keyword evidence="2" id="KW-0805">Transcription regulation</keyword>
<feature type="domain" description="RNA polymerase sigma-70 region 2" evidence="7">
    <location>
        <begin position="16"/>
        <end position="76"/>
    </location>
</feature>
<evidence type="ECO:0000256" key="1">
    <source>
        <dbReference type="ARBA" id="ARBA00010641"/>
    </source>
</evidence>
<accession>A0AAE3D7X1</accession>
<keyword evidence="6" id="KW-0175">Coiled coil</keyword>
<dbReference type="GO" id="GO:0006352">
    <property type="term" value="P:DNA-templated transcription initiation"/>
    <property type="evidence" value="ECO:0007669"/>
    <property type="project" value="InterPro"/>
</dbReference>
<gene>
    <name evidence="8" type="ORF">LKD75_15670</name>
</gene>
<organism evidence="8 9">
    <name type="scientific">Waltera acetigignens</name>
    <dbReference type="NCBI Taxonomy" id="2981769"/>
    <lineage>
        <taxon>Bacteria</taxon>
        <taxon>Bacillati</taxon>
        <taxon>Bacillota</taxon>
        <taxon>Clostridia</taxon>
        <taxon>Lachnospirales</taxon>
        <taxon>Lachnospiraceae</taxon>
        <taxon>Waltera</taxon>
    </lineage>
</organism>
<dbReference type="SUPFAM" id="SSF88659">
    <property type="entry name" value="Sigma3 and sigma4 domains of RNA polymerase sigma factors"/>
    <property type="match status" value="1"/>
</dbReference>
<evidence type="ECO:0000256" key="5">
    <source>
        <dbReference type="ARBA" id="ARBA00023163"/>
    </source>
</evidence>
<dbReference type="PANTHER" id="PTHR43133">
    <property type="entry name" value="RNA POLYMERASE ECF-TYPE SIGMA FACTO"/>
    <property type="match status" value="1"/>
</dbReference>
<dbReference type="InterPro" id="IPR013325">
    <property type="entry name" value="RNA_pol_sigma_r2"/>
</dbReference>
<proteinExistence type="inferred from homology"/>
<reference evidence="8 9" key="1">
    <citation type="submission" date="2021-10" db="EMBL/GenBank/DDBJ databases">
        <title>Anaerobic single-cell dispensing facilitates the cultivation of human gut bacteria.</title>
        <authorList>
            <person name="Afrizal A."/>
        </authorList>
    </citation>
    <scope>NUCLEOTIDE SEQUENCE [LARGE SCALE GENOMIC DNA]</scope>
    <source>
        <strain evidence="8 9">CLA-AA-H273</strain>
    </source>
</reference>
<evidence type="ECO:0000256" key="2">
    <source>
        <dbReference type="ARBA" id="ARBA00023015"/>
    </source>
</evidence>
<evidence type="ECO:0000256" key="3">
    <source>
        <dbReference type="ARBA" id="ARBA00023082"/>
    </source>
</evidence>
<sequence length="185" mass="21941">MQKEETTGDHQEFDEMYRRTQAEIYKFIRYRVADKELAKDVLQETYYVAYKKWDILCEHSNPMGWLINTAKNKIRELNKSLKKIECEVDLDADEYTFTEDGYGKSELDLIITKGLTEEEKNRFYKYFLHGYSISELAQLEKTSENNMSVRISRLRSKIAQNIPDESGIDKKYKKSVRIDKKESCT</sequence>
<keyword evidence="4" id="KW-0238">DNA-binding</keyword>
<feature type="coiled-coil region" evidence="6">
    <location>
        <begin position="67"/>
        <end position="94"/>
    </location>
</feature>
<dbReference type="Gene3D" id="1.10.1740.10">
    <property type="match status" value="1"/>
</dbReference>
<evidence type="ECO:0000313" key="8">
    <source>
        <dbReference type="EMBL" id="MCC2121003.1"/>
    </source>
</evidence>
<dbReference type="GO" id="GO:0016987">
    <property type="term" value="F:sigma factor activity"/>
    <property type="evidence" value="ECO:0007669"/>
    <property type="project" value="UniProtKB-KW"/>
</dbReference>